<dbReference type="EMBL" id="MEYH01000076">
    <property type="protein sequence ID" value="OGD14754.1"/>
    <property type="molecule type" value="Genomic_DNA"/>
</dbReference>
<dbReference type="GO" id="GO:0030288">
    <property type="term" value="C:outer membrane-bounded periplasmic space"/>
    <property type="evidence" value="ECO:0007669"/>
    <property type="project" value="TreeGrafter"/>
</dbReference>
<dbReference type="CDD" id="cd02696">
    <property type="entry name" value="MurNAc-LAA"/>
    <property type="match status" value="1"/>
</dbReference>
<dbReference type="GO" id="GO:0008745">
    <property type="term" value="F:N-acetylmuramoyl-L-alanine amidase activity"/>
    <property type="evidence" value="ECO:0007669"/>
    <property type="project" value="UniProtKB-EC"/>
</dbReference>
<dbReference type="AlphaFoldDB" id="A0A1F5AA79"/>
<reference evidence="5 6" key="1">
    <citation type="journal article" date="2016" name="Nat. Commun.">
        <title>Thousands of microbial genomes shed light on interconnected biogeochemical processes in an aquifer system.</title>
        <authorList>
            <person name="Anantharaman K."/>
            <person name="Brown C.T."/>
            <person name="Hug L.A."/>
            <person name="Sharon I."/>
            <person name="Castelle C.J."/>
            <person name="Probst A.J."/>
            <person name="Thomas B.C."/>
            <person name="Singh A."/>
            <person name="Wilkins M.J."/>
            <person name="Karaoz U."/>
            <person name="Brodie E.L."/>
            <person name="Williams K.H."/>
            <person name="Hubbard S.S."/>
            <person name="Banfield J.F."/>
        </authorList>
    </citation>
    <scope>NUCLEOTIDE SEQUENCE [LARGE SCALE GENOMIC DNA]</scope>
</reference>
<dbReference type="SUPFAM" id="SSF53187">
    <property type="entry name" value="Zn-dependent exopeptidases"/>
    <property type="match status" value="1"/>
</dbReference>
<name>A0A1F5AA79_9BACT</name>
<accession>A0A1F5AA79</accession>
<gene>
    <name evidence="5" type="ORF">A2V47_01580</name>
</gene>
<dbReference type="SMART" id="SM00646">
    <property type="entry name" value="Ami_3"/>
    <property type="match status" value="1"/>
</dbReference>
<evidence type="ECO:0000256" key="3">
    <source>
        <dbReference type="ARBA" id="ARBA00022801"/>
    </source>
</evidence>
<dbReference type="GO" id="GO:0009253">
    <property type="term" value="P:peptidoglycan catabolic process"/>
    <property type="evidence" value="ECO:0007669"/>
    <property type="project" value="InterPro"/>
</dbReference>
<dbReference type="STRING" id="1797291.A2V47_01580"/>
<proteinExistence type="predicted"/>
<dbReference type="PANTHER" id="PTHR30404">
    <property type="entry name" value="N-ACETYLMURAMOYL-L-ALANINE AMIDASE"/>
    <property type="match status" value="1"/>
</dbReference>
<evidence type="ECO:0000256" key="1">
    <source>
        <dbReference type="ARBA" id="ARBA00001561"/>
    </source>
</evidence>
<keyword evidence="3" id="KW-0378">Hydrolase</keyword>
<evidence type="ECO:0000313" key="6">
    <source>
        <dbReference type="Proteomes" id="UP000177701"/>
    </source>
</evidence>
<dbReference type="Pfam" id="PF01520">
    <property type="entry name" value="Amidase_3"/>
    <property type="match status" value="1"/>
</dbReference>
<dbReference type="InterPro" id="IPR002508">
    <property type="entry name" value="MurNAc-LAA_cat"/>
</dbReference>
<dbReference type="Proteomes" id="UP000177701">
    <property type="component" value="Unassembled WGS sequence"/>
</dbReference>
<feature type="domain" description="MurNAc-LAA" evidence="4">
    <location>
        <begin position="577"/>
        <end position="688"/>
    </location>
</feature>
<protein>
    <recommendedName>
        <fullName evidence="2">N-acetylmuramoyl-L-alanine amidase</fullName>
        <ecNumber evidence="2">3.5.1.28</ecNumber>
    </recommendedName>
</protein>
<organism evidence="5 6">
    <name type="scientific">Candidatus Sediminicultor quintus</name>
    <dbReference type="NCBI Taxonomy" id="1797291"/>
    <lineage>
        <taxon>Bacteria</taxon>
        <taxon>Pseudomonadati</taxon>
        <taxon>Atribacterota</taxon>
        <taxon>Candidatus Phoenicimicrobiia</taxon>
        <taxon>Candidatus Pheonicimicrobiales</taxon>
        <taxon>Candidatus Phoenicimicrobiaceae</taxon>
        <taxon>Candidatus Sediminicultor</taxon>
    </lineage>
</organism>
<sequence>MKRTICLLLILIFILRIFSITSFSSPVNVREYLNGKFPAIFSFYLASLEDLDTYETEFIDLLEKLPTNEQRTYAREVYKNGFSIELLDELKQWQKTEEVPSWQKTEEAPSLKVAYPSRSGQRIGGSPLFIFGTTDASPAVKVTVNDEEVKKFDFRTGNFLTLVEVPKEEEFPIVVVASRGGERTLIERTVIYPRLWEELPRNPLTIHSTHIQPKQDQVLKEGDKLKVIIQGSPEAEAVFRIGDSSNEVSMEEVNDLPLPLEGQGIYMGSYTVQAEDVPFLRETSPQIITVTLRREDKEVSRELPGKVRFASGLPPRIVEVTGNRTRIYQVKENSFILHSSTLGGDGLPTQMVGYYILPGTRLEVIGVAGNYLRVNLGVKNYLIYQGDVKEMGNVINKPFTGLSKIGLNETKNEVEIRFNTRECIPFLIEDEPQQLRLILYGVKKSENIIQEGEAPSVQKIEIESPVQEESDAAAITIGMNQPLAGFDYRWEGTELVISVRKLPQISEDNPLRGRIIVIDPGHGGESSGAIGPGDIHEKDVVLEIGKFLQSMLKDKGAEVIMTRTKDVNVDLYERIDSALEHNADLFISIHANAHAEGADAINYHGHMTLYNYAYNQKLAEIILDNLVERIGLPRTRVWKRSDLVVLRRPQVPSVLVEAAFMMHPDDNWYLLQPKYQREFAGVIMNGIIDYFLSL</sequence>
<dbReference type="PANTHER" id="PTHR30404:SF0">
    <property type="entry name" value="N-ACETYLMURAMOYL-L-ALANINE AMIDASE AMIC"/>
    <property type="match status" value="1"/>
</dbReference>
<evidence type="ECO:0000256" key="2">
    <source>
        <dbReference type="ARBA" id="ARBA00011901"/>
    </source>
</evidence>
<dbReference type="EC" id="3.5.1.28" evidence="2"/>
<comment type="caution">
    <text evidence="5">The sequence shown here is derived from an EMBL/GenBank/DDBJ whole genome shotgun (WGS) entry which is preliminary data.</text>
</comment>
<evidence type="ECO:0000259" key="4">
    <source>
        <dbReference type="SMART" id="SM00646"/>
    </source>
</evidence>
<dbReference type="Gene3D" id="3.40.630.40">
    <property type="entry name" value="Zn-dependent exopeptidases"/>
    <property type="match status" value="1"/>
</dbReference>
<comment type="catalytic activity">
    <reaction evidence="1">
        <text>Hydrolyzes the link between N-acetylmuramoyl residues and L-amino acid residues in certain cell-wall glycopeptides.</text>
        <dbReference type="EC" id="3.5.1.28"/>
    </reaction>
</comment>
<dbReference type="InterPro" id="IPR050695">
    <property type="entry name" value="N-acetylmuramoyl_amidase_3"/>
</dbReference>
<evidence type="ECO:0000313" key="5">
    <source>
        <dbReference type="EMBL" id="OGD14754.1"/>
    </source>
</evidence>